<reference evidence="1" key="1">
    <citation type="journal article" date="2019" name="bioRxiv">
        <title>The Genome of the Zebra Mussel, Dreissena polymorpha: A Resource for Invasive Species Research.</title>
        <authorList>
            <person name="McCartney M.A."/>
            <person name="Auch B."/>
            <person name="Kono T."/>
            <person name="Mallez S."/>
            <person name="Zhang Y."/>
            <person name="Obille A."/>
            <person name="Becker A."/>
            <person name="Abrahante J.E."/>
            <person name="Garbe J."/>
            <person name="Badalamenti J.P."/>
            <person name="Herman A."/>
            <person name="Mangelson H."/>
            <person name="Liachko I."/>
            <person name="Sullivan S."/>
            <person name="Sone E.D."/>
            <person name="Koren S."/>
            <person name="Silverstein K.A.T."/>
            <person name="Beckman K.B."/>
            <person name="Gohl D.M."/>
        </authorList>
    </citation>
    <scope>NUCLEOTIDE SEQUENCE</scope>
    <source>
        <strain evidence="1">Duluth1</strain>
        <tissue evidence="1">Whole animal</tissue>
    </source>
</reference>
<dbReference type="EMBL" id="JAIWYP010000001">
    <property type="protein sequence ID" value="KAH3884393.1"/>
    <property type="molecule type" value="Genomic_DNA"/>
</dbReference>
<gene>
    <name evidence="1" type="ORF">DPMN_008371</name>
</gene>
<dbReference type="AlphaFoldDB" id="A0A9D4MXZ0"/>
<proteinExistence type="predicted"/>
<sequence>MYAIKSRRSATAPETMVAAVAANTNWKKPVRVIGFRKAAVCKVGVADETVSLTEGKRIANQSINNPTEIWKPSRGTQLLLF</sequence>
<keyword evidence="2" id="KW-1185">Reference proteome</keyword>
<organism evidence="1 2">
    <name type="scientific">Dreissena polymorpha</name>
    <name type="common">Zebra mussel</name>
    <name type="synonym">Mytilus polymorpha</name>
    <dbReference type="NCBI Taxonomy" id="45954"/>
    <lineage>
        <taxon>Eukaryota</taxon>
        <taxon>Metazoa</taxon>
        <taxon>Spiralia</taxon>
        <taxon>Lophotrochozoa</taxon>
        <taxon>Mollusca</taxon>
        <taxon>Bivalvia</taxon>
        <taxon>Autobranchia</taxon>
        <taxon>Heteroconchia</taxon>
        <taxon>Euheterodonta</taxon>
        <taxon>Imparidentia</taxon>
        <taxon>Neoheterodontei</taxon>
        <taxon>Myida</taxon>
        <taxon>Dreissenoidea</taxon>
        <taxon>Dreissenidae</taxon>
        <taxon>Dreissena</taxon>
    </lineage>
</organism>
<comment type="caution">
    <text evidence="1">The sequence shown here is derived from an EMBL/GenBank/DDBJ whole genome shotgun (WGS) entry which is preliminary data.</text>
</comment>
<name>A0A9D4MXZ0_DREPO</name>
<dbReference type="Proteomes" id="UP000828390">
    <property type="component" value="Unassembled WGS sequence"/>
</dbReference>
<evidence type="ECO:0000313" key="1">
    <source>
        <dbReference type="EMBL" id="KAH3884393.1"/>
    </source>
</evidence>
<protein>
    <submittedName>
        <fullName evidence="1">Uncharacterized protein</fullName>
    </submittedName>
</protein>
<evidence type="ECO:0000313" key="2">
    <source>
        <dbReference type="Proteomes" id="UP000828390"/>
    </source>
</evidence>
<accession>A0A9D4MXZ0</accession>
<reference evidence="1" key="2">
    <citation type="submission" date="2020-11" db="EMBL/GenBank/DDBJ databases">
        <authorList>
            <person name="McCartney M.A."/>
            <person name="Auch B."/>
            <person name="Kono T."/>
            <person name="Mallez S."/>
            <person name="Becker A."/>
            <person name="Gohl D.M."/>
            <person name="Silverstein K.A.T."/>
            <person name="Koren S."/>
            <person name="Bechman K.B."/>
            <person name="Herman A."/>
            <person name="Abrahante J.E."/>
            <person name="Garbe J."/>
        </authorList>
    </citation>
    <scope>NUCLEOTIDE SEQUENCE</scope>
    <source>
        <strain evidence="1">Duluth1</strain>
        <tissue evidence="1">Whole animal</tissue>
    </source>
</reference>